<evidence type="ECO:0000313" key="3">
    <source>
        <dbReference type="Proteomes" id="UP000510821"/>
    </source>
</evidence>
<accession>A0A7D5XQ53</accession>
<dbReference type="InterPro" id="IPR013783">
    <property type="entry name" value="Ig-like_fold"/>
</dbReference>
<evidence type="ECO:0000259" key="1">
    <source>
        <dbReference type="Pfam" id="PF07705"/>
    </source>
</evidence>
<reference evidence="3" key="1">
    <citation type="submission" date="2020-07" db="EMBL/GenBank/DDBJ databases">
        <title>Metabolic diversity and evolutionary history of the archaeal phylum ###Micrarchaeota### uncovered from a freshwater lake metagenome.</title>
        <authorList>
            <person name="Kadnikov V.V."/>
            <person name="Savvichev A.S."/>
            <person name="Mardanov A.V."/>
            <person name="Beletsky A.V."/>
            <person name="Chupakov A.V."/>
            <person name="Kokryatskaya N.M."/>
            <person name="Pimenov N.V."/>
            <person name="Ravin N.V."/>
        </authorList>
    </citation>
    <scope>NUCLEOTIDE SEQUENCE [LARGE SCALE GENOMIC DNA]</scope>
</reference>
<dbReference type="PROSITE" id="PS51257">
    <property type="entry name" value="PROKAR_LIPOPROTEIN"/>
    <property type="match status" value="1"/>
</dbReference>
<dbReference type="KEGG" id="flt:Sv326_1012"/>
<organism evidence="2 3">
    <name type="scientific">Fermentimicrarchaeum limneticum</name>
    <dbReference type="NCBI Taxonomy" id="2795018"/>
    <lineage>
        <taxon>Archaea</taxon>
        <taxon>Candidatus Micrarchaeota</taxon>
        <taxon>Candidatus Fermentimicrarchaeales</taxon>
        <taxon>Candidatus Fermentimicrarchaeaceae</taxon>
        <taxon>Candidatus Fermentimicrarchaeum</taxon>
    </lineage>
</organism>
<gene>
    <name evidence="2" type="ORF">Sv326_1012</name>
</gene>
<feature type="domain" description="CARDB" evidence="1">
    <location>
        <begin position="21"/>
        <end position="112"/>
    </location>
</feature>
<dbReference type="Pfam" id="PF07705">
    <property type="entry name" value="CARDB"/>
    <property type="match status" value="1"/>
</dbReference>
<proteinExistence type="predicted"/>
<name>A0A7D5XQ53_FERL1</name>
<dbReference type="AlphaFoldDB" id="A0A7D5XQ53"/>
<dbReference type="Proteomes" id="UP000510821">
    <property type="component" value="Chromosome"/>
</dbReference>
<evidence type="ECO:0000313" key="2">
    <source>
        <dbReference type="EMBL" id="QLJ53187.1"/>
    </source>
</evidence>
<sequence length="537" mass="58984">MKKYIIPFLLLVLLFGCLGSKPNLSVSFSKISPEHPCEGDVVTFDVTAANSGGAEAKDFAVELLVNNVSVKTEALTLAPNSNTTVSLLWTPLKAGVYEAVVRVDSGNVVSEPSAGKESSVQLSVAAPEELDPFSLAPSKSVINSALIDVNNAGLNAVYKYSATVNDIPQQFSFLKSYIKNLNEVKIATVDYNDSSSAIVVAARGGMSLEQMAVALSLLTNSRFMMENKSINGKTITVLTTANDSLPICLWREGGWTRALVYTNIFSFETCEDIAGRGYQSNSTELLSQTKELNEELPFNATLIGDTHHISNLTKVEYGAAFEDDEGFYGFYVTKAPYKPQNNTCQDRIANRSSMQLCESRPAGNSTWTLAERKVGDYSIICLSIPKSNEPTIDIEMKALDICYSFNFSGEERTWRGFLDMLHPSNCKFPDNFTCNSYDFSNSTLKLNLTQDTGRTVVLHGFKCSTEETTPTAYFNLNQSVVVPPNSSVNLEVPCYDEFGGVLQEVLVYFNSKMYLNYSFEGSNESKVITGNLTIRKI</sequence>
<dbReference type="Gene3D" id="2.60.40.10">
    <property type="entry name" value="Immunoglobulins"/>
    <property type="match status" value="1"/>
</dbReference>
<dbReference type="EMBL" id="CP058998">
    <property type="protein sequence ID" value="QLJ53187.1"/>
    <property type="molecule type" value="Genomic_DNA"/>
</dbReference>
<dbReference type="InterPro" id="IPR011635">
    <property type="entry name" value="CARDB"/>
</dbReference>
<protein>
    <recommendedName>
        <fullName evidence="1">CARDB domain-containing protein</fullName>
    </recommendedName>
</protein>